<evidence type="ECO:0000256" key="1">
    <source>
        <dbReference type="SAM" id="MobiDB-lite"/>
    </source>
</evidence>
<gene>
    <name evidence="4" type="primary">LOC106161426</name>
</gene>
<dbReference type="GeneID" id="106161426"/>
<dbReference type="PANTHER" id="PTHR23093:SF18">
    <property type="entry name" value="GLUTAMATE RICH 6"/>
    <property type="match status" value="1"/>
</dbReference>
<feature type="region of interest" description="Disordered" evidence="1">
    <location>
        <begin position="723"/>
        <end position="743"/>
    </location>
</feature>
<feature type="domain" description="FAM194 C-terminal" evidence="2">
    <location>
        <begin position="507"/>
        <end position="705"/>
    </location>
</feature>
<dbReference type="PANTHER" id="PTHR23093">
    <property type="entry name" value="SIMILAR TO CHROMOSOME 3 OPEN READING FRAME 20"/>
    <property type="match status" value="1"/>
</dbReference>
<sequence>MEERERAGSRTGSVSSGLGPLRSGKNTPLESIDIRPASRSGKNTPLENIDIRPASRSGKNTPQGSRSASRIADLPEEEIVRNMPQVKPLPPIGKENKDGGAQSGRTSPAESVSSQGSAAQTSKPRIIAFRREMSYDSGSDDSDDSTQRKKTTTPAIRETSTKLGLDGRTHTVISTPCQTEWSWTETMKKAGLLGDSDDNADGLDTGRLSGQEARAKSRGDKSKSSLSVARSVDDDAVSKVPSIGPSESFPPRDDEYGIPILELDTSDTEDDDYDEGADTLPSIGPPDILKFKRETEKDSESSSLDLEERENEFKDLIGKSVDSKGRPLGIFTGVCEFCQKTIKPFPSMEEQQSKPPDQLYCCEEYRQFVHFALFNPMETEHKVDEKIDIKPHGPFGSKQARRAAKERAVLRMRERELARAQQVAAAQQAAAGGGGVSNFFTFARAMKTINYQLSSQRCLDEGWTVRPPSPLWEEAKDPDVFSVEDVDFTMNAKEGLGWELRKRGVTLEKYYEDGSIFLVLFPDGTGHVYYPSGNLAIGISSTTPGKFTYVILEDAAEEPQVLGVFEPNGHAGCYFHNGKLRLCLDQMGGIELDINGAKKKKWNWKDVTTHVHAPPFQPICFALNRCLSLRFLDQDNISLLFQSHKQSCKFNVGAKLKLVNPEYIPVKEIEENEVFLSECKTKVEFLLDKVANLMKFPKSPKLDKLQPPLSVVSQAQRTEKLRRSRAVQEAAKQEQNKTSVSVT</sequence>
<feature type="region of interest" description="Disordered" evidence="1">
    <location>
        <begin position="191"/>
        <end position="287"/>
    </location>
</feature>
<feature type="region of interest" description="Disordered" evidence="1">
    <location>
        <begin position="1"/>
        <end position="170"/>
    </location>
</feature>
<evidence type="ECO:0000259" key="2">
    <source>
        <dbReference type="Pfam" id="PF14977"/>
    </source>
</evidence>
<feature type="compositionally biased region" description="Acidic residues" evidence="1">
    <location>
        <begin position="264"/>
        <end position="277"/>
    </location>
</feature>
<keyword evidence="3" id="KW-1185">Reference proteome</keyword>
<name>A0A1S3I6K1_LINAN</name>
<evidence type="ECO:0000313" key="4">
    <source>
        <dbReference type="RefSeq" id="XP_013393833.1"/>
    </source>
</evidence>
<protein>
    <submittedName>
        <fullName evidence="4">Glutamate-rich protein 6</fullName>
    </submittedName>
</protein>
<reference evidence="4" key="1">
    <citation type="submission" date="2025-08" db="UniProtKB">
        <authorList>
            <consortium name="RefSeq"/>
        </authorList>
    </citation>
    <scope>IDENTIFICATION</scope>
    <source>
        <tissue evidence="4">Gonads</tissue>
    </source>
</reference>
<feature type="compositionally biased region" description="Polar residues" evidence="1">
    <location>
        <begin position="57"/>
        <end position="68"/>
    </location>
</feature>
<feature type="compositionally biased region" description="Basic and acidic residues" evidence="1">
    <location>
        <begin position="213"/>
        <end position="223"/>
    </location>
</feature>
<proteinExistence type="predicted"/>
<accession>A0A1S3I6K1</accession>
<dbReference type="Pfam" id="PF14977">
    <property type="entry name" value="FAM194"/>
    <property type="match status" value="1"/>
</dbReference>
<dbReference type="KEGG" id="lak:106161426"/>
<dbReference type="Proteomes" id="UP000085678">
    <property type="component" value="Unplaced"/>
</dbReference>
<organism evidence="3 4">
    <name type="scientific">Lingula anatina</name>
    <name type="common">Brachiopod</name>
    <name type="synonym">Lingula unguis</name>
    <dbReference type="NCBI Taxonomy" id="7574"/>
    <lineage>
        <taxon>Eukaryota</taxon>
        <taxon>Metazoa</taxon>
        <taxon>Spiralia</taxon>
        <taxon>Lophotrochozoa</taxon>
        <taxon>Brachiopoda</taxon>
        <taxon>Linguliformea</taxon>
        <taxon>Lingulata</taxon>
        <taxon>Lingulida</taxon>
        <taxon>Linguloidea</taxon>
        <taxon>Lingulidae</taxon>
        <taxon>Lingula</taxon>
    </lineage>
</organism>
<dbReference type="InterPro" id="IPR029281">
    <property type="entry name" value="FAM194_C"/>
</dbReference>
<dbReference type="OrthoDB" id="527209at2759"/>
<evidence type="ECO:0000313" key="3">
    <source>
        <dbReference type="Proteomes" id="UP000085678"/>
    </source>
</evidence>
<feature type="compositionally biased region" description="Polar residues" evidence="1">
    <location>
        <begin position="103"/>
        <end position="123"/>
    </location>
</feature>
<dbReference type="RefSeq" id="XP_013393833.1">
    <property type="nucleotide sequence ID" value="XM_013538379.1"/>
</dbReference>
<dbReference type="AlphaFoldDB" id="A0A1S3I6K1"/>
<dbReference type="InParanoid" id="A0A1S3I6K1"/>